<organism evidence="2 3">
    <name type="scientific">Pseudoalteromonas peptidolytica F12-50-A1</name>
    <dbReference type="NCBI Taxonomy" id="1315280"/>
    <lineage>
        <taxon>Bacteria</taxon>
        <taxon>Pseudomonadati</taxon>
        <taxon>Pseudomonadota</taxon>
        <taxon>Gammaproteobacteria</taxon>
        <taxon>Alteromonadales</taxon>
        <taxon>Pseudoalteromonadaceae</taxon>
        <taxon>Pseudoalteromonas</taxon>
    </lineage>
</organism>
<name>A0A8I0MZN6_9GAMM</name>
<dbReference type="PROSITE" id="PS51257">
    <property type="entry name" value="PROKAR_LIPOPROTEIN"/>
    <property type="match status" value="1"/>
</dbReference>
<accession>A0A8I0MZN6</accession>
<feature type="signal peptide" evidence="1">
    <location>
        <begin position="1"/>
        <end position="19"/>
    </location>
</feature>
<keyword evidence="3" id="KW-1185">Reference proteome</keyword>
<dbReference type="RefSeq" id="WP_147389438.1">
    <property type="nucleotide sequence ID" value="NZ_AQHF01000032.1"/>
</dbReference>
<gene>
    <name evidence="2" type="ORF">PPEP_a4531</name>
</gene>
<reference evidence="2 3" key="1">
    <citation type="submission" date="2015-06" db="EMBL/GenBank/DDBJ databases">
        <title>Genome sequence of Pseudoalteromonas peptidolytica.</title>
        <authorList>
            <person name="Xie B.-B."/>
            <person name="Rong J.-C."/>
            <person name="Qin Q.-L."/>
            <person name="Zhang Y.-Z."/>
        </authorList>
    </citation>
    <scope>NUCLEOTIDE SEQUENCE [LARGE SCALE GENOMIC DNA]</scope>
    <source>
        <strain evidence="2 3">F12-50-A1</strain>
    </source>
</reference>
<sequence length="123" mass="13250">MMKKLFALVILGSALSGCAQSSYSVGSDFSSQQVSNIENGKTTTEQLILWFGNPYSKAVISASQVKWMYLYNAGTVKAQSYVFSADIKQEGTQKVLDILVENGVVVNHTYSEGPTQGANASIL</sequence>
<dbReference type="Proteomes" id="UP000660708">
    <property type="component" value="Unassembled WGS sequence"/>
</dbReference>
<evidence type="ECO:0000313" key="2">
    <source>
        <dbReference type="EMBL" id="MBE0348253.1"/>
    </source>
</evidence>
<evidence type="ECO:0000256" key="1">
    <source>
        <dbReference type="SAM" id="SignalP"/>
    </source>
</evidence>
<evidence type="ECO:0008006" key="4">
    <source>
        <dbReference type="Google" id="ProtNLM"/>
    </source>
</evidence>
<proteinExistence type="predicted"/>
<dbReference type="AlphaFoldDB" id="A0A8I0MZN6"/>
<keyword evidence="1" id="KW-0732">Signal</keyword>
<feature type="chain" id="PRO_5034380596" description="Lipoprotein SmpA/OmlA domain-containing protein" evidence="1">
    <location>
        <begin position="20"/>
        <end position="123"/>
    </location>
</feature>
<evidence type="ECO:0000313" key="3">
    <source>
        <dbReference type="Proteomes" id="UP000660708"/>
    </source>
</evidence>
<comment type="caution">
    <text evidence="2">The sequence shown here is derived from an EMBL/GenBank/DDBJ whole genome shotgun (WGS) entry which is preliminary data.</text>
</comment>
<dbReference type="EMBL" id="AQHF01000032">
    <property type="protein sequence ID" value="MBE0348253.1"/>
    <property type="molecule type" value="Genomic_DNA"/>
</dbReference>
<protein>
    <recommendedName>
        <fullName evidence="4">Lipoprotein SmpA/OmlA domain-containing protein</fullName>
    </recommendedName>
</protein>